<reference evidence="8" key="1">
    <citation type="journal article" date="2015" name="BMC Genomics">
        <title>Genomic and transcriptomic analysis of the endophytic fungus Pestalotiopsis fici reveals its lifestyle and high potential for synthesis of natural products.</title>
        <authorList>
            <person name="Wang X."/>
            <person name="Zhang X."/>
            <person name="Liu L."/>
            <person name="Xiang M."/>
            <person name="Wang W."/>
            <person name="Sun X."/>
            <person name="Che Y."/>
            <person name="Guo L."/>
            <person name="Liu G."/>
            <person name="Guo L."/>
            <person name="Wang C."/>
            <person name="Yin W.B."/>
            <person name="Stadler M."/>
            <person name="Zhang X."/>
            <person name="Liu X."/>
        </authorList>
    </citation>
    <scope>NUCLEOTIDE SEQUENCE [LARGE SCALE GENOMIC DNA]</scope>
    <source>
        <strain evidence="8">W106-1 / CGMCC3.15140</strain>
    </source>
</reference>
<dbReference type="PROSITE" id="PS50048">
    <property type="entry name" value="ZN2_CY6_FUNGAL_2"/>
    <property type="match status" value="1"/>
</dbReference>
<keyword evidence="5" id="KW-0539">Nucleus</keyword>
<dbReference type="Pfam" id="PF00172">
    <property type="entry name" value="Zn_clus"/>
    <property type="match status" value="1"/>
</dbReference>
<evidence type="ECO:0000259" key="6">
    <source>
        <dbReference type="PROSITE" id="PS50048"/>
    </source>
</evidence>
<dbReference type="Gene3D" id="4.10.240.10">
    <property type="entry name" value="Zn(2)-C6 fungal-type DNA-binding domain"/>
    <property type="match status" value="1"/>
</dbReference>
<name>W3WJI1_PESFW</name>
<dbReference type="InterPro" id="IPR001138">
    <property type="entry name" value="Zn2Cys6_DnaBD"/>
</dbReference>
<keyword evidence="3" id="KW-0805">Transcription regulation</keyword>
<proteinExistence type="predicted"/>
<evidence type="ECO:0000313" key="7">
    <source>
        <dbReference type="EMBL" id="ETS73287.1"/>
    </source>
</evidence>
<dbReference type="OMA" id="FVWETIY"/>
<gene>
    <name evidence="7" type="ORF">PFICI_14892</name>
</gene>
<dbReference type="KEGG" id="pfy:PFICI_14892"/>
<keyword evidence="8" id="KW-1185">Reference proteome</keyword>
<dbReference type="InParanoid" id="W3WJI1"/>
<dbReference type="AlphaFoldDB" id="W3WJI1"/>
<dbReference type="PROSITE" id="PS00463">
    <property type="entry name" value="ZN2_CY6_FUNGAL_1"/>
    <property type="match status" value="1"/>
</dbReference>
<dbReference type="InterPro" id="IPR036864">
    <property type="entry name" value="Zn2-C6_fun-type_DNA-bd_sf"/>
</dbReference>
<dbReference type="EMBL" id="KI912122">
    <property type="protein sequence ID" value="ETS73287.1"/>
    <property type="molecule type" value="Genomic_DNA"/>
</dbReference>
<accession>W3WJI1</accession>
<evidence type="ECO:0000256" key="4">
    <source>
        <dbReference type="ARBA" id="ARBA00023163"/>
    </source>
</evidence>
<evidence type="ECO:0000256" key="1">
    <source>
        <dbReference type="ARBA" id="ARBA00022723"/>
    </source>
</evidence>
<evidence type="ECO:0000256" key="3">
    <source>
        <dbReference type="ARBA" id="ARBA00023015"/>
    </source>
</evidence>
<dbReference type="PANTHER" id="PTHR47660:SF2">
    <property type="entry name" value="TRANSCRIPTION FACTOR WITH C2H2 AND ZN(2)-CYS(6) DNA BINDING DOMAIN (EUROFUNG)"/>
    <property type="match status" value="1"/>
</dbReference>
<dbReference type="GO" id="GO:0000981">
    <property type="term" value="F:DNA-binding transcription factor activity, RNA polymerase II-specific"/>
    <property type="evidence" value="ECO:0007669"/>
    <property type="project" value="InterPro"/>
</dbReference>
<feature type="domain" description="Zn(2)-C6 fungal-type" evidence="6">
    <location>
        <begin position="8"/>
        <end position="37"/>
    </location>
</feature>
<dbReference type="eggNOG" id="ENOG502R6XH">
    <property type="taxonomic scope" value="Eukaryota"/>
</dbReference>
<organism evidence="7 8">
    <name type="scientific">Pestalotiopsis fici (strain W106-1 / CGMCC3.15140)</name>
    <dbReference type="NCBI Taxonomy" id="1229662"/>
    <lineage>
        <taxon>Eukaryota</taxon>
        <taxon>Fungi</taxon>
        <taxon>Dikarya</taxon>
        <taxon>Ascomycota</taxon>
        <taxon>Pezizomycotina</taxon>
        <taxon>Sordariomycetes</taxon>
        <taxon>Xylariomycetidae</taxon>
        <taxon>Amphisphaeriales</taxon>
        <taxon>Sporocadaceae</taxon>
        <taxon>Pestalotiopsis</taxon>
    </lineage>
</organism>
<keyword evidence="4" id="KW-0804">Transcription</keyword>
<keyword evidence="1" id="KW-0479">Metal-binding</keyword>
<keyword evidence="2" id="KW-0862">Zinc</keyword>
<dbReference type="RefSeq" id="XP_007841664.1">
    <property type="nucleotide sequence ID" value="XM_007843473.1"/>
</dbReference>
<dbReference type="HOGENOM" id="CLU_044368_2_0_1"/>
<dbReference type="GeneID" id="19279905"/>
<dbReference type="CDD" id="cd00067">
    <property type="entry name" value="GAL4"/>
    <property type="match status" value="1"/>
</dbReference>
<dbReference type="Proteomes" id="UP000030651">
    <property type="component" value="Unassembled WGS sequence"/>
</dbReference>
<evidence type="ECO:0000256" key="5">
    <source>
        <dbReference type="ARBA" id="ARBA00023242"/>
    </source>
</evidence>
<dbReference type="PANTHER" id="PTHR47660">
    <property type="entry name" value="TRANSCRIPTION FACTOR WITH C2H2 AND ZN(2)-CYS(6) DNA BINDING DOMAIN (EUROFUNG)-RELATED-RELATED"/>
    <property type="match status" value="1"/>
</dbReference>
<dbReference type="SMART" id="SM00066">
    <property type="entry name" value="GAL4"/>
    <property type="match status" value="1"/>
</dbReference>
<protein>
    <recommendedName>
        <fullName evidence="6">Zn(2)-C6 fungal-type domain-containing protein</fullName>
    </recommendedName>
</protein>
<dbReference type="OrthoDB" id="5423818at2759"/>
<evidence type="ECO:0000313" key="8">
    <source>
        <dbReference type="Proteomes" id="UP000030651"/>
    </source>
</evidence>
<dbReference type="GO" id="GO:0008270">
    <property type="term" value="F:zinc ion binding"/>
    <property type="evidence" value="ECO:0007669"/>
    <property type="project" value="InterPro"/>
</dbReference>
<evidence type="ECO:0000256" key="2">
    <source>
        <dbReference type="ARBA" id="ARBA00022833"/>
    </source>
</evidence>
<dbReference type="SUPFAM" id="SSF57701">
    <property type="entry name" value="Zn2/Cys6 DNA-binding domain"/>
    <property type="match status" value="1"/>
</dbReference>
<sequence length="491" mass="54687">MPISRRKSCFECRAAKARCSRDPNCFRCVERGLNCDYMLPRPTPYSRPADDTPPQTGYIRPGNVDQATVSNEVPLPAGNPTSSFDVDPELPLEQWPSSGWLRDSPLGSELGDLWQEAPTPLMPMGDSSQRITSQLLEMINEDQPDSRFACFKDLDQQQPSPFAQMVNTQLDESSFGRNHVFSILGNKCRTVSGTQFDMLAKPKRAITSSSFLTTQVLLSQVREYPSMLLSERLPPFIYPDCVLNGQRTDACIENGMHVCLPKPLAICATVVQLSSSRNRQNSSFVTKIILEEQGRLMDGVESFDTAALLAATQASMIYVLLQAQRASSASRDELKFMISCLVDLLSRLHESSIYQSDIYSIKPLNEREWALLESVRRLAGLLFVIEIVLGVVFGRTDTANCPGFANIPLPCPKNLWDYESKTSWPYRVSRYTKSRSSGSHPTISDLVAASNSSADLQTIPLENQTFGKVVEWCQALDDLGTLVWMAVLLDN</sequence>